<reference evidence="5" key="1">
    <citation type="submission" date="2017-10" db="EMBL/GenBank/DDBJ databases">
        <title>Rapid genome shrinkage in a self-fertile nematode reveals novel sperm competition proteins.</title>
        <authorList>
            <person name="Yin D."/>
            <person name="Schwarz E.M."/>
            <person name="Thomas C.G."/>
            <person name="Felde R.L."/>
            <person name="Korf I.F."/>
            <person name="Cutter A.D."/>
            <person name="Schartner C.M."/>
            <person name="Ralston E.J."/>
            <person name="Meyer B.J."/>
            <person name="Haag E.S."/>
        </authorList>
    </citation>
    <scope>NUCLEOTIDE SEQUENCE [LARGE SCALE GENOMIC DNA]</scope>
    <source>
        <strain evidence="5">JU1422</strain>
    </source>
</reference>
<feature type="region of interest" description="Disordered" evidence="1">
    <location>
        <begin position="76"/>
        <end position="129"/>
    </location>
</feature>
<dbReference type="InterPro" id="IPR000953">
    <property type="entry name" value="Chromo/chromo_shadow_dom"/>
</dbReference>
<dbReference type="PROSITE" id="PS50994">
    <property type="entry name" value="INTEGRASE"/>
    <property type="match status" value="1"/>
</dbReference>
<dbReference type="OrthoDB" id="115435at2759"/>
<dbReference type="InterPro" id="IPR001584">
    <property type="entry name" value="Integrase_cat-core"/>
</dbReference>
<dbReference type="GO" id="GO:0015074">
    <property type="term" value="P:DNA integration"/>
    <property type="evidence" value="ECO:0007669"/>
    <property type="project" value="InterPro"/>
</dbReference>
<dbReference type="InterPro" id="IPR012337">
    <property type="entry name" value="RNaseH-like_sf"/>
</dbReference>
<dbReference type="SUPFAM" id="SSF53098">
    <property type="entry name" value="Ribonuclease H-like"/>
    <property type="match status" value="1"/>
</dbReference>
<organism evidence="4 5">
    <name type="scientific">Caenorhabditis nigoni</name>
    <dbReference type="NCBI Taxonomy" id="1611254"/>
    <lineage>
        <taxon>Eukaryota</taxon>
        <taxon>Metazoa</taxon>
        <taxon>Ecdysozoa</taxon>
        <taxon>Nematoda</taxon>
        <taxon>Chromadorea</taxon>
        <taxon>Rhabditida</taxon>
        <taxon>Rhabditina</taxon>
        <taxon>Rhabditomorpha</taxon>
        <taxon>Rhabditoidea</taxon>
        <taxon>Rhabditidae</taxon>
        <taxon>Peloderinae</taxon>
        <taxon>Caenorhabditis</taxon>
    </lineage>
</organism>
<dbReference type="InterPro" id="IPR036397">
    <property type="entry name" value="RNaseH_sf"/>
</dbReference>
<keyword evidence="5" id="KW-1185">Reference proteome</keyword>
<dbReference type="STRING" id="1611254.A0A2G5UJ03"/>
<dbReference type="Gene3D" id="3.30.420.10">
    <property type="entry name" value="Ribonuclease H-like superfamily/Ribonuclease H"/>
    <property type="match status" value="1"/>
</dbReference>
<gene>
    <name evidence="4" type="primary">Cnig_chr_III.g11162</name>
    <name evidence="4" type="ORF">B9Z55_011162</name>
</gene>
<name>A0A2G5UJ03_9PELO</name>
<feature type="compositionally biased region" description="Basic and acidic residues" evidence="1">
    <location>
        <begin position="81"/>
        <end position="107"/>
    </location>
</feature>
<evidence type="ECO:0000259" key="2">
    <source>
        <dbReference type="PROSITE" id="PS50013"/>
    </source>
</evidence>
<proteinExistence type="predicted"/>
<sequence>MKLIRKYHVVPYENGVAVESAKRFLETILNDPSMDASTKSRFYQDLLFRIRNLQDIPIVNDEVMSIVQDNYSKHMPSVPKQEVKQEVKPEVKEEAKPEVKEEAKPEPEPFPFGTNYEQHEVKPKGKKHELKKERFDPFVESKVEVKPQIPIHPLPQASPFAPWHVGGPVLPFRNFLEHQYHPYFQRPVKKRIMKKAKKPNLKRKKGEEEEEEDGPKKKKSKEEDEKPERKIKKEPESKPVLKRKMKEEPIDTFESKPVLKRKIKEEPESKPILKRKIKEEPIDTFESKPVMEEKPNLKRKIKMEKGPDSKILKRVGVKRKLPMDDEPARKKAKRIEKRKAGEPAGNDAKRRDQIDHPCAFTSVENVYKFLKPRFKTLKLSKVEKVLEDLEAFTLHRPNQTRFPRIKTTAAGLYTDLQMDLADVSKYKASNDGITFLLVVIDIYSRRLFVRTLKSKAGKDVCPALASVFEEMDATPITIYSDDGKEFYNSQVQKMLDDKHVKLVSPKSELKCAVVERANRTLKTRLAKYMTHKYGHRYVDVLEKVVKGINNTVNRGIGKKPVDVQHGDFFVPYMPKGSAKIKFSKGDHVRIASKRGHFDKGYEQGWTTEVYVISQIHPGKPVKYNIVDTNGEPVVGSFYTRELTKCTYDANGQYRIEKVLDERIVRGKKQVLVRWEGYGPEFDSWIDGDGIISL</sequence>
<dbReference type="InterPro" id="IPR023780">
    <property type="entry name" value="Chromo_domain"/>
</dbReference>
<evidence type="ECO:0000256" key="1">
    <source>
        <dbReference type="SAM" id="MobiDB-lite"/>
    </source>
</evidence>
<dbReference type="CDD" id="cd00024">
    <property type="entry name" value="CD_CSD"/>
    <property type="match status" value="1"/>
</dbReference>
<feature type="domain" description="Chromo" evidence="2">
    <location>
        <begin position="653"/>
        <end position="693"/>
    </location>
</feature>
<feature type="region of interest" description="Disordered" evidence="1">
    <location>
        <begin position="189"/>
        <end position="268"/>
    </location>
</feature>
<dbReference type="Gene3D" id="2.40.50.40">
    <property type="match status" value="1"/>
</dbReference>
<dbReference type="InterPro" id="IPR016197">
    <property type="entry name" value="Chromo-like_dom_sf"/>
</dbReference>
<dbReference type="PANTHER" id="PTHR46585">
    <property type="entry name" value="INTEGRASE CORE DOMAIN CONTAINING PROTEIN"/>
    <property type="match status" value="1"/>
</dbReference>
<feature type="compositionally biased region" description="Basic and acidic residues" evidence="1">
    <location>
        <begin position="220"/>
        <end position="249"/>
    </location>
</feature>
<dbReference type="GO" id="GO:0003676">
    <property type="term" value="F:nucleic acid binding"/>
    <property type="evidence" value="ECO:0007669"/>
    <property type="project" value="InterPro"/>
</dbReference>
<evidence type="ECO:0000313" key="5">
    <source>
        <dbReference type="Proteomes" id="UP000230233"/>
    </source>
</evidence>
<dbReference type="Proteomes" id="UP000230233">
    <property type="component" value="Chromosome III"/>
</dbReference>
<dbReference type="PROSITE" id="PS50013">
    <property type="entry name" value="CHROMO_2"/>
    <property type="match status" value="1"/>
</dbReference>
<dbReference type="Pfam" id="PF00385">
    <property type="entry name" value="Chromo"/>
    <property type="match status" value="1"/>
</dbReference>
<dbReference type="EMBL" id="PDUG01000003">
    <property type="protein sequence ID" value="PIC39489.1"/>
    <property type="molecule type" value="Genomic_DNA"/>
</dbReference>
<dbReference type="SUPFAM" id="SSF54160">
    <property type="entry name" value="Chromo domain-like"/>
    <property type="match status" value="1"/>
</dbReference>
<dbReference type="Pfam" id="PF00665">
    <property type="entry name" value="rve"/>
    <property type="match status" value="1"/>
</dbReference>
<dbReference type="AlphaFoldDB" id="A0A2G5UJ03"/>
<evidence type="ECO:0008006" key="6">
    <source>
        <dbReference type="Google" id="ProtNLM"/>
    </source>
</evidence>
<feature type="region of interest" description="Disordered" evidence="1">
    <location>
        <begin position="319"/>
        <end position="351"/>
    </location>
</feature>
<evidence type="ECO:0000259" key="3">
    <source>
        <dbReference type="PROSITE" id="PS50994"/>
    </source>
</evidence>
<protein>
    <recommendedName>
        <fullName evidence="6">Integrase catalytic domain-containing protein</fullName>
    </recommendedName>
</protein>
<dbReference type="PANTHER" id="PTHR46585:SF1">
    <property type="entry name" value="CHROMO DOMAIN-CONTAINING PROTEIN"/>
    <property type="match status" value="1"/>
</dbReference>
<feature type="compositionally biased region" description="Basic residues" evidence="1">
    <location>
        <begin position="189"/>
        <end position="204"/>
    </location>
</feature>
<feature type="domain" description="Integrase catalytic" evidence="3">
    <location>
        <begin position="399"/>
        <end position="568"/>
    </location>
</feature>
<comment type="caution">
    <text evidence="4">The sequence shown here is derived from an EMBL/GenBank/DDBJ whole genome shotgun (WGS) entry which is preliminary data.</text>
</comment>
<evidence type="ECO:0000313" key="4">
    <source>
        <dbReference type="EMBL" id="PIC39489.1"/>
    </source>
</evidence>
<accession>A0A2G5UJ03</accession>